<comment type="subcellular location">
    <subcellularLocation>
        <location evidence="1">Cytoplasm</location>
    </subcellularLocation>
</comment>
<sequence>MIHAHDAVDAAVEAVDEVHYRGRDGRAVVHTTPAGVIARHLRVLDVRPGMRVLEIGTGSGMSAALLAELVGPDGSVVSMDIRGSLIERADVLHREAGYANIASISGDGISGVPEYAPFDRVVAWTTPDRIPRTWVGQTAEGGRVLHPLAMASMTYSTAMVSFVVEEGRPAHLSLHRGAYVRMAEPDNERSEADDAAARDTEADAYLSAPWLSGRPERAAELLGTLVRSSLHDAVDGLDWPVTDHLRMWLIARSPEGLVSAGVGDRVGYGVVDGDHIAVMGVLPDARIIADAPDSPALKRLHDLVEEWNQAGSPETESLPVDTAPAEDGWRATICRVS</sequence>
<evidence type="ECO:0000256" key="2">
    <source>
        <dbReference type="ARBA" id="ARBA00005369"/>
    </source>
</evidence>
<dbReference type="Gene3D" id="3.40.50.150">
    <property type="entry name" value="Vaccinia Virus protein VP39"/>
    <property type="match status" value="1"/>
</dbReference>
<evidence type="ECO:0000256" key="3">
    <source>
        <dbReference type="ARBA" id="ARBA00011890"/>
    </source>
</evidence>
<dbReference type="Pfam" id="PF01135">
    <property type="entry name" value="PCMT"/>
    <property type="match status" value="1"/>
</dbReference>
<dbReference type="GO" id="GO:0032259">
    <property type="term" value="P:methylation"/>
    <property type="evidence" value="ECO:0007669"/>
    <property type="project" value="UniProtKB-KW"/>
</dbReference>
<dbReference type="Proteomes" id="UP001527866">
    <property type="component" value="Unassembled WGS sequence"/>
</dbReference>
<protein>
    <recommendedName>
        <fullName evidence="4">Protein-L-isoaspartate O-methyltransferase</fullName>
        <ecNumber evidence="3">2.1.1.77</ecNumber>
    </recommendedName>
    <alternativeName>
        <fullName evidence="11">L-isoaspartyl protein carboxyl methyltransferase</fullName>
    </alternativeName>
    <alternativeName>
        <fullName evidence="9">Protein L-isoaspartyl methyltransferase</fullName>
    </alternativeName>
    <alternativeName>
        <fullName evidence="10">Protein-beta-aspartate methyltransferase</fullName>
    </alternativeName>
</protein>
<gene>
    <name evidence="12" type="ORF">O4J56_02765</name>
</gene>
<reference evidence="12 13" key="1">
    <citation type="submission" date="2023-01" db="EMBL/GenBank/DDBJ databases">
        <title>Draft genome sequence of Nocardiopsis sp. RSe5-2 isolated from halophytes.</title>
        <authorList>
            <person name="Duangmal K."/>
            <person name="Chantavorakit T."/>
        </authorList>
    </citation>
    <scope>NUCLEOTIDE SEQUENCE [LARGE SCALE GENOMIC DNA]</scope>
    <source>
        <strain evidence="12 13">RSe5-2</strain>
    </source>
</reference>
<keyword evidence="13" id="KW-1185">Reference proteome</keyword>
<dbReference type="PANTHER" id="PTHR11579:SF0">
    <property type="entry name" value="PROTEIN-L-ISOASPARTATE(D-ASPARTATE) O-METHYLTRANSFERASE"/>
    <property type="match status" value="1"/>
</dbReference>
<accession>A0ABT4TXY4</accession>
<proteinExistence type="inferred from homology"/>
<dbReference type="RefSeq" id="WP_270683457.1">
    <property type="nucleotide sequence ID" value="NZ_JAQFWQ010000005.1"/>
</dbReference>
<evidence type="ECO:0000256" key="10">
    <source>
        <dbReference type="ARBA" id="ARBA00031323"/>
    </source>
</evidence>
<evidence type="ECO:0000256" key="8">
    <source>
        <dbReference type="ARBA" id="ARBA00022691"/>
    </source>
</evidence>
<keyword evidence="8" id="KW-0949">S-adenosyl-L-methionine</keyword>
<dbReference type="InterPro" id="IPR000682">
    <property type="entry name" value="PCMT"/>
</dbReference>
<dbReference type="SUPFAM" id="SSF53335">
    <property type="entry name" value="S-adenosyl-L-methionine-dependent methyltransferases"/>
    <property type="match status" value="1"/>
</dbReference>
<dbReference type="EMBL" id="JAQFWQ010000005">
    <property type="protein sequence ID" value="MDA2809551.1"/>
    <property type="molecule type" value="Genomic_DNA"/>
</dbReference>
<evidence type="ECO:0000256" key="4">
    <source>
        <dbReference type="ARBA" id="ARBA00013346"/>
    </source>
</evidence>
<dbReference type="InterPro" id="IPR029063">
    <property type="entry name" value="SAM-dependent_MTases_sf"/>
</dbReference>
<evidence type="ECO:0000256" key="9">
    <source>
        <dbReference type="ARBA" id="ARBA00030757"/>
    </source>
</evidence>
<keyword evidence="7" id="KW-0808">Transferase</keyword>
<dbReference type="GO" id="GO:0008168">
    <property type="term" value="F:methyltransferase activity"/>
    <property type="evidence" value="ECO:0007669"/>
    <property type="project" value="UniProtKB-KW"/>
</dbReference>
<comment type="similarity">
    <text evidence="2">Belongs to the methyltransferase superfamily. L-isoaspartyl/D-aspartyl protein methyltransferase family.</text>
</comment>
<evidence type="ECO:0000256" key="6">
    <source>
        <dbReference type="ARBA" id="ARBA00022603"/>
    </source>
</evidence>
<evidence type="ECO:0000256" key="11">
    <source>
        <dbReference type="ARBA" id="ARBA00031350"/>
    </source>
</evidence>
<evidence type="ECO:0000313" key="13">
    <source>
        <dbReference type="Proteomes" id="UP001527866"/>
    </source>
</evidence>
<evidence type="ECO:0000256" key="5">
    <source>
        <dbReference type="ARBA" id="ARBA00022490"/>
    </source>
</evidence>
<dbReference type="EC" id="2.1.1.77" evidence="3"/>
<name>A0ABT4TXY4_9ACTN</name>
<keyword evidence="5" id="KW-0963">Cytoplasm</keyword>
<evidence type="ECO:0000256" key="1">
    <source>
        <dbReference type="ARBA" id="ARBA00004496"/>
    </source>
</evidence>
<evidence type="ECO:0000256" key="7">
    <source>
        <dbReference type="ARBA" id="ARBA00022679"/>
    </source>
</evidence>
<dbReference type="PANTHER" id="PTHR11579">
    <property type="entry name" value="PROTEIN-L-ISOASPARTATE O-METHYLTRANSFERASE"/>
    <property type="match status" value="1"/>
</dbReference>
<organism evidence="12 13">
    <name type="scientific">Nocardiopsis endophytica</name>
    <dbReference type="NCBI Taxonomy" id="3018445"/>
    <lineage>
        <taxon>Bacteria</taxon>
        <taxon>Bacillati</taxon>
        <taxon>Actinomycetota</taxon>
        <taxon>Actinomycetes</taxon>
        <taxon>Streptosporangiales</taxon>
        <taxon>Nocardiopsidaceae</taxon>
        <taxon>Nocardiopsis</taxon>
    </lineage>
</organism>
<evidence type="ECO:0000313" key="12">
    <source>
        <dbReference type="EMBL" id="MDA2809551.1"/>
    </source>
</evidence>
<comment type="caution">
    <text evidence="12">The sequence shown here is derived from an EMBL/GenBank/DDBJ whole genome shotgun (WGS) entry which is preliminary data.</text>
</comment>
<dbReference type="CDD" id="cd02440">
    <property type="entry name" value="AdoMet_MTases"/>
    <property type="match status" value="1"/>
</dbReference>
<keyword evidence="6 12" id="KW-0489">Methyltransferase</keyword>